<dbReference type="EMBL" id="MCFC01000136">
    <property type="protein sequence ID" value="ORY20426.1"/>
    <property type="molecule type" value="Genomic_DNA"/>
</dbReference>
<feature type="domain" description="Oxidoreductase-like" evidence="2">
    <location>
        <begin position="116"/>
        <end position="162"/>
    </location>
</feature>
<dbReference type="AlphaFoldDB" id="A0A1Y2AD46"/>
<dbReference type="PANTHER" id="PTHR21193">
    <property type="entry name" value="OXIDOREDUCTASE-LIKE DOMAIN-CONTAINING PROTEIN 1"/>
    <property type="match status" value="1"/>
</dbReference>
<dbReference type="InterPro" id="IPR039251">
    <property type="entry name" value="OXLD1"/>
</dbReference>
<dbReference type="OrthoDB" id="10064411at2759"/>
<gene>
    <name evidence="3" type="ORF">BCR39DRAFT_555359</name>
</gene>
<feature type="compositionally biased region" description="Polar residues" evidence="1">
    <location>
        <begin position="69"/>
        <end position="80"/>
    </location>
</feature>
<dbReference type="Proteomes" id="UP000193986">
    <property type="component" value="Unassembled WGS sequence"/>
</dbReference>
<proteinExistence type="predicted"/>
<evidence type="ECO:0000313" key="3">
    <source>
        <dbReference type="EMBL" id="ORY20426.1"/>
    </source>
</evidence>
<dbReference type="InParanoid" id="A0A1Y2AD46"/>
<feature type="region of interest" description="Disordered" evidence="1">
    <location>
        <begin position="69"/>
        <end position="95"/>
    </location>
</feature>
<dbReference type="GO" id="GO:0005739">
    <property type="term" value="C:mitochondrion"/>
    <property type="evidence" value="ECO:0007669"/>
    <property type="project" value="TreeGrafter"/>
</dbReference>
<comment type="caution">
    <text evidence="3">The sequence shown here is derived from an EMBL/GenBank/DDBJ whole genome shotgun (WGS) entry which is preliminary data.</text>
</comment>
<dbReference type="PANTHER" id="PTHR21193:SF3">
    <property type="entry name" value="OXIDOREDUCTASE-LIKE DOMAIN-CONTAINING PROTEIN 1"/>
    <property type="match status" value="1"/>
</dbReference>
<evidence type="ECO:0000259" key="2">
    <source>
        <dbReference type="Pfam" id="PF09791"/>
    </source>
</evidence>
<dbReference type="STRING" id="71784.A0A1Y2AD46"/>
<protein>
    <submittedName>
        <fullName evidence="3">Oxidoreductase-like protein</fullName>
    </submittedName>
</protein>
<accession>A0A1Y2AD46</accession>
<sequence>MILARHALLRYTTCSRRSLRAIHTRTTATRKHDVLAPFRRPSLVSAAKSSFPTSLGEIRSADRIGVYETSSTSPAGTSFQDVPPPPTAPSSKLAVPLPAMKPLGDDLGLSAGKTMMVQGISVPPKPRPPGEEECCMSGCVHCVYTIYADELEEYNAALEFAREALLAAGIRRADWPEAVKKMDNNGGVVHRAEEEVMEGMDANMAAFLALENKLKKKQAPESSAASA</sequence>
<reference evidence="3 4" key="1">
    <citation type="submission" date="2016-07" db="EMBL/GenBank/DDBJ databases">
        <title>Pervasive Adenine N6-methylation of Active Genes in Fungi.</title>
        <authorList>
            <consortium name="DOE Joint Genome Institute"/>
            <person name="Mondo S.J."/>
            <person name="Dannebaum R.O."/>
            <person name="Kuo R.C."/>
            <person name="Labutti K."/>
            <person name="Haridas S."/>
            <person name="Kuo A."/>
            <person name="Salamov A."/>
            <person name="Ahrendt S.R."/>
            <person name="Lipzen A."/>
            <person name="Sullivan W."/>
            <person name="Andreopoulos W.B."/>
            <person name="Clum A."/>
            <person name="Lindquist E."/>
            <person name="Daum C."/>
            <person name="Ramamoorthy G.K."/>
            <person name="Gryganskyi A."/>
            <person name="Culley D."/>
            <person name="Magnuson J.K."/>
            <person name="James T.Y."/>
            <person name="O'Malley M.A."/>
            <person name="Stajich J.E."/>
            <person name="Spatafora J.W."/>
            <person name="Visel A."/>
            <person name="Grigoriev I.V."/>
        </authorList>
    </citation>
    <scope>NUCLEOTIDE SEQUENCE [LARGE SCALE GENOMIC DNA]</scope>
    <source>
        <strain evidence="3 4">68-887.2</strain>
    </source>
</reference>
<evidence type="ECO:0000256" key="1">
    <source>
        <dbReference type="SAM" id="MobiDB-lite"/>
    </source>
</evidence>
<dbReference type="Pfam" id="PF09791">
    <property type="entry name" value="Oxidored-like"/>
    <property type="match status" value="1"/>
</dbReference>
<organism evidence="3 4">
    <name type="scientific">Naematelia encephala</name>
    <dbReference type="NCBI Taxonomy" id="71784"/>
    <lineage>
        <taxon>Eukaryota</taxon>
        <taxon>Fungi</taxon>
        <taxon>Dikarya</taxon>
        <taxon>Basidiomycota</taxon>
        <taxon>Agaricomycotina</taxon>
        <taxon>Tremellomycetes</taxon>
        <taxon>Tremellales</taxon>
        <taxon>Naemateliaceae</taxon>
        <taxon>Naematelia</taxon>
    </lineage>
</organism>
<name>A0A1Y2AD46_9TREE</name>
<dbReference type="InterPro" id="IPR019180">
    <property type="entry name" value="Oxidoreductase-like_N"/>
</dbReference>
<evidence type="ECO:0000313" key="4">
    <source>
        <dbReference type="Proteomes" id="UP000193986"/>
    </source>
</evidence>
<keyword evidence="4" id="KW-1185">Reference proteome</keyword>